<dbReference type="Proteomes" id="UP001350748">
    <property type="component" value="Unassembled WGS sequence"/>
</dbReference>
<dbReference type="SUPFAM" id="SSF81301">
    <property type="entry name" value="Nucleotidyltransferase"/>
    <property type="match status" value="1"/>
</dbReference>
<dbReference type="InterPro" id="IPR007685">
    <property type="entry name" value="RelA_SpoT"/>
</dbReference>
<dbReference type="Gene3D" id="3.30.460.10">
    <property type="entry name" value="Beta Polymerase, domain 2"/>
    <property type="match status" value="1"/>
</dbReference>
<comment type="caution">
    <text evidence="2">The sequence shown here is derived from an EMBL/GenBank/DDBJ whole genome shotgun (WGS) entry which is preliminary data.</text>
</comment>
<dbReference type="SMART" id="SM00954">
    <property type="entry name" value="RelA_SpoT"/>
    <property type="match status" value="1"/>
</dbReference>
<proteinExistence type="predicted"/>
<organism evidence="2 3">
    <name type="scientific">Methylocystis borbori</name>
    <dbReference type="NCBI Taxonomy" id="3118750"/>
    <lineage>
        <taxon>Bacteria</taxon>
        <taxon>Pseudomonadati</taxon>
        <taxon>Pseudomonadota</taxon>
        <taxon>Alphaproteobacteria</taxon>
        <taxon>Hyphomicrobiales</taxon>
        <taxon>Methylocystaceae</taxon>
        <taxon>Methylocystis</taxon>
    </lineage>
</organism>
<dbReference type="Pfam" id="PF04607">
    <property type="entry name" value="RelA_SpoT"/>
    <property type="match status" value="1"/>
</dbReference>
<reference evidence="2 3" key="1">
    <citation type="submission" date="2024-02" db="EMBL/GenBank/DDBJ databases">
        <authorList>
            <person name="Grouzdev D."/>
        </authorList>
    </citation>
    <scope>NUCLEOTIDE SEQUENCE [LARGE SCALE GENOMIC DNA]</scope>
    <source>
        <strain evidence="2 3">9N</strain>
    </source>
</reference>
<sequence>MRRVKSVSQHVASYERHRPTYEAFSLKLKELLNSILDANKLKVHSIESRAKTIESFQEKVTRSGKVYNNPLSELHDLCGCRIITYYADEVGKVADILKAEFSVIEEELGHQVSELDVDRFGYLSVHYVIKVGGNRVGLPEWRAFESMCAEVQIRTIIQHAWSAISHFIQYKQETAVPSHIQRRLYRIAGLFELADEEFLGIRDQKAALKASAAKAIAEGRKGIPLSSSSISEAIKAWSERDAALSAAVDAGFQLLKDQEDIDSNSDNYVGYIYSLATRLNINTVDDLLLIVNKVDLSLLETVFSINKDKVNWMVSENFIFYMLLIAAAGDAVDVEYLSKNGISAEIAKLILRGLRMKPRSRRRGTKAGSE</sequence>
<dbReference type="CDD" id="cd05399">
    <property type="entry name" value="NT_Rel-Spo_like"/>
    <property type="match status" value="1"/>
</dbReference>
<evidence type="ECO:0000313" key="2">
    <source>
        <dbReference type="EMBL" id="MEF3366711.1"/>
    </source>
</evidence>
<dbReference type="RefSeq" id="WP_332081732.1">
    <property type="nucleotide sequence ID" value="NZ_JAZHYN010000023.1"/>
</dbReference>
<name>A0ABU7XH45_9HYPH</name>
<dbReference type="Gene3D" id="1.10.287.860">
    <property type="entry name" value="Nucleotidyltransferase"/>
    <property type="match status" value="1"/>
</dbReference>
<dbReference type="InterPro" id="IPR043519">
    <property type="entry name" value="NT_sf"/>
</dbReference>
<dbReference type="EMBL" id="JAZHYN010000023">
    <property type="protein sequence ID" value="MEF3366711.1"/>
    <property type="molecule type" value="Genomic_DNA"/>
</dbReference>
<dbReference type="PANTHER" id="PTHR41773:SF1">
    <property type="entry name" value="RELA_SPOT DOMAIN-CONTAINING PROTEIN"/>
    <property type="match status" value="1"/>
</dbReference>
<evidence type="ECO:0000313" key="3">
    <source>
        <dbReference type="Proteomes" id="UP001350748"/>
    </source>
</evidence>
<accession>A0ABU7XH45</accession>
<dbReference type="PANTHER" id="PTHR41773">
    <property type="entry name" value="GTP PYROPHOSPHATASE-RELATED"/>
    <property type="match status" value="1"/>
</dbReference>
<protein>
    <recommendedName>
        <fullName evidence="1">RelA/SpoT domain-containing protein</fullName>
    </recommendedName>
</protein>
<evidence type="ECO:0000259" key="1">
    <source>
        <dbReference type="SMART" id="SM00954"/>
    </source>
</evidence>
<gene>
    <name evidence="2" type="ORF">V3H18_09215</name>
</gene>
<keyword evidence="3" id="KW-1185">Reference proteome</keyword>
<feature type="domain" description="RelA/SpoT" evidence="1">
    <location>
        <begin position="48"/>
        <end position="176"/>
    </location>
</feature>